<accession>A0A3N3ZNV8</accession>
<dbReference type="RefSeq" id="WP_123825475.1">
    <property type="nucleotide sequence ID" value="NZ_RKMF01000011.1"/>
</dbReference>
<dbReference type="InterPro" id="IPR045596">
    <property type="entry name" value="DUF6459"/>
</dbReference>
<protein>
    <recommendedName>
        <fullName evidence="3">3-hydroxyacyl-CoA dehydrogenase</fullName>
    </recommendedName>
</protein>
<reference evidence="1 2" key="1">
    <citation type="submission" date="2018-10" db="EMBL/GenBank/DDBJ databases">
        <title>Kocuria sp. M5W7-7, whole genome shotgun sequence.</title>
        <authorList>
            <person name="Tuo L."/>
        </authorList>
    </citation>
    <scope>NUCLEOTIDE SEQUENCE [LARGE SCALE GENOMIC DNA]</scope>
    <source>
        <strain evidence="1 2">M5W7-7</strain>
    </source>
</reference>
<evidence type="ECO:0000313" key="1">
    <source>
        <dbReference type="EMBL" id="ROZ62615.1"/>
    </source>
</evidence>
<dbReference type="OrthoDB" id="3731420at2"/>
<dbReference type="Pfam" id="PF20060">
    <property type="entry name" value="DUF6459"/>
    <property type="match status" value="1"/>
</dbReference>
<organism evidence="1 2">
    <name type="scientific">Kocuria soli</name>
    <dbReference type="NCBI Taxonomy" id="2485125"/>
    <lineage>
        <taxon>Bacteria</taxon>
        <taxon>Bacillati</taxon>
        <taxon>Actinomycetota</taxon>
        <taxon>Actinomycetes</taxon>
        <taxon>Micrococcales</taxon>
        <taxon>Micrococcaceae</taxon>
        <taxon>Kocuria</taxon>
    </lineage>
</organism>
<keyword evidence="2" id="KW-1185">Reference proteome</keyword>
<dbReference type="EMBL" id="RKMF01000011">
    <property type="protein sequence ID" value="ROZ62615.1"/>
    <property type="molecule type" value="Genomic_DNA"/>
</dbReference>
<comment type="caution">
    <text evidence="1">The sequence shown here is derived from an EMBL/GenBank/DDBJ whole genome shotgun (WGS) entry which is preliminary data.</text>
</comment>
<name>A0A3N3ZNV8_9MICC</name>
<dbReference type="Proteomes" id="UP000270616">
    <property type="component" value="Unassembled WGS sequence"/>
</dbReference>
<gene>
    <name evidence="1" type="ORF">EDL96_09050</name>
</gene>
<dbReference type="AlphaFoldDB" id="A0A3N3ZNV8"/>
<proteinExistence type="predicted"/>
<evidence type="ECO:0000313" key="2">
    <source>
        <dbReference type="Proteomes" id="UP000270616"/>
    </source>
</evidence>
<sequence length="150" mass="16840">MSIIARSEAAGTQQHGYVWRGRQQAATTFAPGTERERVTALTRAVAVAALEVMAGTRPAAQLLRWTTPEIVDKLRRRSGVLQQRRLLEPPQAPVHATHRHSEVLRQRVCHVTEGVYEVALVIRDDARTRALVIRAERPELAWRVTVLEIG</sequence>
<evidence type="ECO:0008006" key="3">
    <source>
        <dbReference type="Google" id="ProtNLM"/>
    </source>
</evidence>